<dbReference type="Pfam" id="PF01167">
    <property type="entry name" value="Tub"/>
    <property type="match status" value="1"/>
</dbReference>
<dbReference type="GO" id="GO:0036261">
    <property type="term" value="P:7-methylguanosine cap hypermethylation"/>
    <property type="evidence" value="ECO:0007669"/>
    <property type="project" value="InterPro"/>
</dbReference>
<organism evidence="4 5">
    <name type="scientific">Castanea mollissima</name>
    <name type="common">Chinese chestnut</name>
    <dbReference type="NCBI Taxonomy" id="60419"/>
    <lineage>
        <taxon>Eukaryota</taxon>
        <taxon>Viridiplantae</taxon>
        <taxon>Streptophyta</taxon>
        <taxon>Embryophyta</taxon>
        <taxon>Tracheophyta</taxon>
        <taxon>Spermatophyta</taxon>
        <taxon>Magnoliopsida</taxon>
        <taxon>eudicotyledons</taxon>
        <taxon>Gunneridae</taxon>
        <taxon>Pentapetalae</taxon>
        <taxon>rosids</taxon>
        <taxon>fabids</taxon>
        <taxon>Fagales</taxon>
        <taxon>Fagaceae</taxon>
        <taxon>Castanea</taxon>
    </lineage>
</organism>
<name>A0A8J4QMU3_9ROSI</name>
<proteinExistence type="inferred from homology"/>
<evidence type="ECO:0000313" key="5">
    <source>
        <dbReference type="Proteomes" id="UP000737018"/>
    </source>
</evidence>
<dbReference type="Pfam" id="PF09445">
    <property type="entry name" value="Methyltransf_15"/>
    <property type="match status" value="1"/>
</dbReference>
<comment type="caution">
    <text evidence="4">The sequence shown here is derived from an EMBL/GenBank/DDBJ whole genome shotgun (WGS) entry which is preliminary data.</text>
</comment>
<dbReference type="PANTHER" id="PTHR16517">
    <property type="entry name" value="TUBBY-RELATED"/>
    <property type="match status" value="1"/>
</dbReference>
<sequence>LPYQPGPRDGAIQCFIKRDKSNLTYHLFLCLSPAALLVENGKFLLLAKRTRRTTCTKYVISMDADNISRSSSTYIGKLSLQAGLPFVIYPIFSAVDLFGIYQGLEHVHLQTLTKGDIVFLAPPWGGPSYKGLL</sequence>
<dbReference type="SUPFAM" id="SSF54518">
    <property type="entry name" value="Tubby C-terminal domain-like"/>
    <property type="match status" value="1"/>
</dbReference>
<dbReference type="OrthoDB" id="1744576at2759"/>
<dbReference type="Proteomes" id="UP000737018">
    <property type="component" value="Unassembled WGS sequence"/>
</dbReference>
<accession>A0A8J4QMU3</accession>
<dbReference type="InterPro" id="IPR019012">
    <property type="entry name" value="RNA_cap_Gua-N2-MeTrfase"/>
</dbReference>
<evidence type="ECO:0000256" key="1">
    <source>
        <dbReference type="ARBA" id="ARBA00007129"/>
    </source>
</evidence>
<keyword evidence="2" id="KW-1133">Transmembrane helix</keyword>
<comment type="similarity">
    <text evidence="1">Belongs to the TUB family.</text>
</comment>
<evidence type="ECO:0000313" key="4">
    <source>
        <dbReference type="EMBL" id="KAF3949764.1"/>
    </source>
</evidence>
<keyword evidence="2" id="KW-0472">Membrane</keyword>
<dbReference type="GO" id="GO:0008168">
    <property type="term" value="F:methyltransferase activity"/>
    <property type="evidence" value="ECO:0007669"/>
    <property type="project" value="InterPro"/>
</dbReference>
<dbReference type="PANTHER" id="PTHR16517:SF86">
    <property type="entry name" value="TUBBY-LIKE F-BOX PROTEIN 1"/>
    <property type="match status" value="1"/>
</dbReference>
<protein>
    <recommendedName>
        <fullName evidence="3">Tubby C-terminal domain-containing protein</fullName>
    </recommendedName>
</protein>
<evidence type="ECO:0000259" key="3">
    <source>
        <dbReference type="Pfam" id="PF01167"/>
    </source>
</evidence>
<feature type="non-terminal residue" evidence="4">
    <location>
        <position position="1"/>
    </location>
</feature>
<keyword evidence="2" id="KW-0812">Transmembrane</keyword>
<evidence type="ECO:0000256" key="2">
    <source>
        <dbReference type="SAM" id="Phobius"/>
    </source>
</evidence>
<gene>
    <name evidence="4" type="ORF">CMV_024402</name>
</gene>
<feature type="transmembrane region" description="Helical" evidence="2">
    <location>
        <begin position="25"/>
        <end position="47"/>
    </location>
</feature>
<dbReference type="EMBL" id="JRKL02005880">
    <property type="protein sequence ID" value="KAF3949764.1"/>
    <property type="molecule type" value="Genomic_DNA"/>
</dbReference>
<reference evidence="4" key="1">
    <citation type="submission" date="2020-03" db="EMBL/GenBank/DDBJ databases">
        <title>Castanea mollissima Vanexum genome sequencing.</title>
        <authorList>
            <person name="Staton M."/>
        </authorList>
    </citation>
    <scope>NUCLEOTIDE SEQUENCE</scope>
    <source>
        <tissue evidence="4">Leaf</tissue>
    </source>
</reference>
<dbReference type="AlphaFoldDB" id="A0A8J4QMU3"/>
<dbReference type="InterPro" id="IPR000007">
    <property type="entry name" value="Tubby_C"/>
</dbReference>
<feature type="domain" description="Tubby C-terminal" evidence="3">
    <location>
        <begin position="3"/>
        <end position="89"/>
    </location>
</feature>
<dbReference type="Gene3D" id="3.20.90.10">
    <property type="entry name" value="Tubby Protein, Chain A"/>
    <property type="match status" value="1"/>
</dbReference>
<keyword evidence="5" id="KW-1185">Reference proteome</keyword>
<dbReference type="InterPro" id="IPR025659">
    <property type="entry name" value="Tubby-like_C"/>
</dbReference>